<feature type="domain" description="Ig-like" evidence="3">
    <location>
        <begin position="364"/>
        <end position="454"/>
    </location>
</feature>
<feature type="region of interest" description="Disordered" evidence="2">
    <location>
        <begin position="675"/>
        <end position="696"/>
    </location>
</feature>
<evidence type="ECO:0000313" key="5">
    <source>
        <dbReference type="WBParaSite" id="SPAL_0001240300.1"/>
    </source>
</evidence>
<evidence type="ECO:0000256" key="1">
    <source>
        <dbReference type="ARBA" id="ARBA00023319"/>
    </source>
</evidence>
<dbReference type="WBParaSite" id="SPAL_0001240300.1">
    <property type="protein sequence ID" value="SPAL_0001240300.1"/>
    <property type="gene ID" value="SPAL_0001240300"/>
</dbReference>
<dbReference type="InterPro" id="IPR036179">
    <property type="entry name" value="Ig-like_dom_sf"/>
</dbReference>
<sequence>MITYKYKNFIIEKSCILSNISREEKIVDDKLNKDTSKPLINTEIEIIVEDHICQEPEKNQVLCQESNVESGNIKNTELPINTPLVENSLTVNIKISKLEQDEEYCHINFIHPEVYTSQSQNTSTSHTVKSIREDVYYDSDETTITESLSNVSLKQLNLQEIDKEKHVETDNFPSTILEEYEYVSFVSSLLTDKKTSSLTTFYSVTENLQELLKNTDHEVHRSRIDSVTLTEKSTLSSISSLEFVHNFDSCYSQEFIPHVIDIHLHNPYESLNTDIVIDTIRSIQLQSTFSTPKLKEKSLNESYCVISEINQFFELSFDPQKLGSSFTILDKIVDDEVSVKTTSDMMIFPDSLSITSTTTTYNAPKFLKTLSPNSIVFENEAVILRVSFSGIPLPHITWYCNGNILLNNSICTILCEDGVSLLRISDSNILNNDDYITCQIDNAAGSEYSETKIRKLKNETKICNVNLKNIGDYQSASVSLLENDKANVTKDIDKSLSLELEVIENGDHNLLGGEVSLKNFYFEKPLFIQELPKQIFCLENENINFKCIFKGSPEPVVTWKKNGYLLNDNGKLNIICEDGITILKLYNLIEFDSGVYECQINNGLGIEKCHCHVTVERNAKNTSNVAIEIRCCKEPQESYLGILVDEKLLNERINETADKKNFIGFRFTEAILPNEDDTQSTSSSHESLDDGNDETSPIFVTKLPEIKEITKGDNIDFKVLFIGEPIPDIRWELDSNTIKGNITKTIEDGVAIFKADNIQSNLLLTCIAQNRNGTERCSCKIVLKSETDGGTNNLEIGNDFDFIDIEGNVEKEVNEVILSNINNAVSTPMNIPIENDNVNNTVNIKNDPEIEDNLGKM</sequence>
<dbReference type="InterPro" id="IPR013783">
    <property type="entry name" value="Ig-like_fold"/>
</dbReference>
<dbReference type="PROSITE" id="PS50835">
    <property type="entry name" value="IG_LIKE"/>
    <property type="match status" value="2"/>
</dbReference>
<dbReference type="SMART" id="SM00408">
    <property type="entry name" value="IGc2"/>
    <property type="match status" value="1"/>
</dbReference>
<dbReference type="FunFam" id="2.60.40.10:FF:000107">
    <property type="entry name" value="Myosin, light chain kinase a"/>
    <property type="match status" value="1"/>
</dbReference>
<keyword evidence="4" id="KW-1185">Reference proteome</keyword>
<proteinExistence type="predicted"/>
<dbReference type="PANTHER" id="PTHR47633">
    <property type="entry name" value="IMMUNOGLOBULIN"/>
    <property type="match status" value="1"/>
</dbReference>
<dbReference type="PANTHER" id="PTHR47633:SF8">
    <property type="entry name" value="SPEG NEIGHBOR PROTEIN"/>
    <property type="match status" value="1"/>
</dbReference>
<protein>
    <submittedName>
        <fullName evidence="5">Ig-like domain-containing protein</fullName>
    </submittedName>
</protein>
<evidence type="ECO:0000256" key="2">
    <source>
        <dbReference type="SAM" id="MobiDB-lite"/>
    </source>
</evidence>
<dbReference type="SUPFAM" id="SSF48726">
    <property type="entry name" value="Immunoglobulin"/>
    <property type="match status" value="3"/>
</dbReference>
<dbReference type="AlphaFoldDB" id="A0A0N5C348"/>
<dbReference type="SMART" id="SM00409">
    <property type="entry name" value="IG"/>
    <property type="match status" value="2"/>
</dbReference>
<organism evidence="4 5">
    <name type="scientific">Strongyloides papillosus</name>
    <name type="common">Intestinal threadworm</name>
    <dbReference type="NCBI Taxonomy" id="174720"/>
    <lineage>
        <taxon>Eukaryota</taxon>
        <taxon>Metazoa</taxon>
        <taxon>Ecdysozoa</taxon>
        <taxon>Nematoda</taxon>
        <taxon>Chromadorea</taxon>
        <taxon>Rhabditida</taxon>
        <taxon>Tylenchina</taxon>
        <taxon>Panagrolaimomorpha</taxon>
        <taxon>Strongyloidoidea</taxon>
        <taxon>Strongyloididae</taxon>
        <taxon>Strongyloides</taxon>
    </lineage>
</organism>
<feature type="domain" description="Ig-like" evidence="3">
    <location>
        <begin position="525"/>
        <end position="614"/>
    </location>
</feature>
<dbReference type="InterPro" id="IPR003599">
    <property type="entry name" value="Ig_sub"/>
</dbReference>
<evidence type="ECO:0000259" key="3">
    <source>
        <dbReference type="PROSITE" id="PS50835"/>
    </source>
</evidence>
<name>A0A0N5C348_STREA</name>
<accession>A0A0N5C348</accession>
<evidence type="ECO:0000313" key="4">
    <source>
        <dbReference type="Proteomes" id="UP000046392"/>
    </source>
</evidence>
<dbReference type="GO" id="GO:0004672">
    <property type="term" value="F:protein kinase activity"/>
    <property type="evidence" value="ECO:0007669"/>
    <property type="project" value="TreeGrafter"/>
</dbReference>
<keyword evidence="1" id="KW-0393">Immunoglobulin domain</keyword>
<dbReference type="InterPro" id="IPR003598">
    <property type="entry name" value="Ig_sub2"/>
</dbReference>
<dbReference type="STRING" id="174720.A0A0N5C348"/>
<dbReference type="Proteomes" id="UP000046392">
    <property type="component" value="Unplaced"/>
</dbReference>
<dbReference type="InterPro" id="IPR013098">
    <property type="entry name" value="Ig_I-set"/>
</dbReference>
<dbReference type="Gene3D" id="2.60.40.10">
    <property type="entry name" value="Immunoglobulins"/>
    <property type="match status" value="3"/>
</dbReference>
<reference evidence="5" key="1">
    <citation type="submission" date="2017-02" db="UniProtKB">
        <authorList>
            <consortium name="WormBaseParasite"/>
        </authorList>
    </citation>
    <scope>IDENTIFICATION</scope>
</reference>
<dbReference type="Pfam" id="PF07679">
    <property type="entry name" value="I-set"/>
    <property type="match status" value="2"/>
</dbReference>
<dbReference type="InterPro" id="IPR007110">
    <property type="entry name" value="Ig-like_dom"/>
</dbReference>